<dbReference type="EMBL" id="KU877344">
    <property type="protein sequence ID" value="ANB51014.1"/>
    <property type="molecule type" value="Genomic_DNA"/>
</dbReference>
<dbReference type="RefSeq" id="YP_010776765.1">
    <property type="nucleotide sequence ID" value="NC_075034.1"/>
</dbReference>
<dbReference type="Proteomes" id="UP000241365">
    <property type="component" value="Segment"/>
</dbReference>
<accession>A0A167RQI9</accession>
<dbReference type="KEGG" id="vg:80513376"/>
<keyword evidence="2" id="KW-1185">Reference proteome</keyword>
<sequence>MEISCVTLKGKTISFETDDIVPIYLGKDIIGSCMFGIIDFGVKKDTVIKRDDIKCYKTRCKHCGSFCRNGSCPYDHDGSKCIHCGSLCRNGLCPHEHNGEKCIHCGTFLEDDFCPHGHDGTKCKHCPRFCNYGYCRCKQSGGEYKKCRLDNLKKYFGNSRRSWIKMMLMCIIGYKYKNCDISYLSVYQLCKFLSTCYNRNYSIKKLVDLSEKFMHEISFDEEDAILIESMVSPKRINSSPKLLLKYEEIINKYICANQNNDKKNPTSLLLKYEETKCKRCTKPYLKGRCIVLPNGIKCGNCGVFNKYGALQCD</sequence>
<reference evidence="1 2" key="1">
    <citation type="journal article" date="2016" name="Genome Announc.">
        <title>Complete Genome Sequence of a New Megavirus Family Member Isolated from an Inland Water Lake for the First Time in India.</title>
        <authorList>
            <person name="Chatterjee A."/>
            <person name="Ali F."/>
            <person name="Bange D."/>
            <person name="Kondabagil K."/>
        </authorList>
    </citation>
    <scope>NUCLEOTIDE SEQUENCE [LARGE SCALE GENOMIC DNA]</scope>
    <source>
        <strain evidence="1">1</strain>
    </source>
</reference>
<name>A0A167RQI9_9VIRU</name>
<organism evidence="1 2">
    <name type="scientific">Powai lake megavirus</name>
    <dbReference type="NCBI Taxonomy" id="1842663"/>
    <lineage>
        <taxon>Viruses</taxon>
        <taxon>Varidnaviria</taxon>
        <taxon>Bamfordvirae</taxon>
        <taxon>Nucleocytoviricota</taxon>
        <taxon>Megaviricetes</taxon>
        <taxon>Imitervirales</taxon>
        <taxon>Mimiviridae</taxon>
        <taxon>Megamimivirinae</taxon>
        <taxon>Megavirus</taxon>
        <taxon>Megavirus powaiense</taxon>
    </lineage>
</organism>
<dbReference type="GeneID" id="80513376"/>
<protein>
    <submittedName>
        <fullName evidence="1">Uncharacterized protein</fullName>
    </submittedName>
</protein>
<evidence type="ECO:0000313" key="2">
    <source>
        <dbReference type="Proteomes" id="UP000241365"/>
    </source>
</evidence>
<evidence type="ECO:0000313" key="1">
    <source>
        <dbReference type="EMBL" id="ANB51014.1"/>
    </source>
</evidence>
<proteinExistence type="predicted"/>